<evidence type="ECO:0000313" key="4">
    <source>
        <dbReference type="Proteomes" id="UP000784880"/>
    </source>
</evidence>
<evidence type="ECO:0000256" key="1">
    <source>
        <dbReference type="ARBA" id="ARBA00009108"/>
    </source>
</evidence>
<dbReference type="Proteomes" id="UP000784880">
    <property type="component" value="Unassembled WGS sequence"/>
</dbReference>
<dbReference type="Pfam" id="PF05949">
    <property type="entry name" value="DUF881"/>
    <property type="match status" value="1"/>
</dbReference>
<gene>
    <name evidence="3" type="ORF">KS419_11805</name>
</gene>
<feature type="coiled-coil region" evidence="2">
    <location>
        <begin position="37"/>
        <end position="88"/>
    </location>
</feature>
<dbReference type="InterPro" id="IPR010273">
    <property type="entry name" value="DUF881"/>
</dbReference>
<dbReference type="EMBL" id="JAHQCS010000100">
    <property type="protein sequence ID" value="MBU9712426.1"/>
    <property type="molecule type" value="Genomic_DNA"/>
</dbReference>
<comment type="similarity">
    <text evidence="1">Belongs to the UPF0749 family.</text>
</comment>
<protein>
    <submittedName>
        <fullName evidence="3">DUF881 domain-containing protein</fullName>
    </submittedName>
</protein>
<evidence type="ECO:0000256" key="2">
    <source>
        <dbReference type="SAM" id="Coils"/>
    </source>
</evidence>
<reference evidence="3 4" key="1">
    <citation type="submission" date="2021-06" db="EMBL/GenBank/DDBJ databases">
        <title>Bacillus sp. RD4P76, an endophyte from a halophyte.</title>
        <authorList>
            <person name="Sun J.-Q."/>
        </authorList>
    </citation>
    <scope>NUCLEOTIDE SEQUENCE [LARGE SCALE GENOMIC DNA]</scope>
    <source>
        <strain evidence="3 4">CGMCC 1.15917</strain>
    </source>
</reference>
<organism evidence="3 4">
    <name type="scientific">Evansella tamaricis</name>
    <dbReference type="NCBI Taxonomy" id="2069301"/>
    <lineage>
        <taxon>Bacteria</taxon>
        <taxon>Bacillati</taxon>
        <taxon>Bacillota</taxon>
        <taxon>Bacilli</taxon>
        <taxon>Bacillales</taxon>
        <taxon>Bacillaceae</taxon>
        <taxon>Evansella</taxon>
    </lineage>
</organism>
<name>A0ABS6JFH6_9BACI</name>
<sequence length="232" mass="26480">MKDRMIIFTCVTTIIGFMIAVQFQTTKEPEIRDTRNLLELRQDLTSEKERQAELNLEIEKQMELLFQLQQTEDVEEVMTNAISELRERAGLTEVSGQGIVIEVTPIFDENYSSGPIRSVPAYLVRMLINELNINGAKEIAVGNQRIVSTTPIREANGVTLINSSRMAQFPLEIKVISDDPEGLHHAMMSSRSKEFFAYENLSLESTPINYVKLPSYDKALRVRYMETVKEES</sequence>
<keyword evidence="2" id="KW-0175">Coiled coil</keyword>
<dbReference type="RefSeq" id="WP_217066607.1">
    <property type="nucleotide sequence ID" value="NZ_JAHQCS010000100.1"/>
</dbReference>
<comment type="caution">
    <text evidence="3">The sequence shown here is derived from an EMBL/GenBank/DDBJ whole genome shotgun (WGS) entry which is preliminary data.</text>
</comment>
<accession>A0ABS6JFH6</accession>
<evidence type="ECO:0000313" key="3">
    <source>
        <dbReference type="EMBL" id="MBU9712426.1"/>
    </source>
</evidence>
<proteinExistence type="inferred from homology"/>
<dbReference type="PANTHER" id="PTHR37313">
    <property type="entry name" value="UPF0749 PROTEIN RV1825"/>
    <property type="match status" value="1"/>
</dbReference>
<dbReference type="PANTHER" id="PTHR37313:SF2">
    <property type="entry name" value="UPF0749 PROTEIN YLXX"/>
    <property type="match status" value="1"/>
</dbReference>
<keyword evidence="4" id="KW-1185">Reference proteome</keyword>